<gene>
    <name evidence="2" type="ORF">DSM107014_13595</name>
</gene>
<name>A0A941JSS4_9CHRO</name>
<protein>
    <submittedName>
        <fullName evidence="2">AAA-like domain-containing protein</fullName>
    </submittedName>
</protein>
<dbReference type="InterPro" id="IPR027417">
    <property type="entry name" value="P-loop_NTPase"/>
</dbReference>
<dbReference type="InterPro" id="IPR058651">
    <property type="entry name" value="HTH_VMAP-M9"/>
</dbReference>
<organism evidence="2 3">
    <name type="scientific">Gomphosphaeria aponina SAG 52.96 = DSM 107014</name>
    <dbReference type="NCBI Taxonomy" id="1521640"/>
    <lineage>
        <taxon>Bacteria</taxon>
        <taxon>Bacillati</taxon>
        <taxon>Cyanobacteriota</taxon>
        <taxon>Cyanophyceae</taxon>
        <taxon>Oscillatoriophycideae</taxon>
        <taxon>Chroococcales</taxon>
        <taxon>Gomphosphaeriaceae</taxon>
        <taxon>Gomphosphaeria</taxon>
    </lineage>
</organism>
<reference evidence="2" key="1">
    <citation type="submission" date="2021-02" db="EMBL/GenBank/DDBJ databases">
        <title>Metagenome analyses of Stigonema ocellatum DSM 106950, Chlorogloea purpurea SAG 13.99 and Gomphosphaeria aponina DSM 107014.</title>
        <authorList>
            <person name="Marter P."/>
            <person name="Huang S."/>
        </authorList>
    </citation>
    <scope>NUCLEOTIDE SEQUENCE</scope>
    <source>
        <strain evidence="2">JP213</strain>
    </source>
</reference>
<feature type="domain" description="vWA-MoxR associated protein N-terminal HTH" evidence="1">
    <location>
        <begin position="4"/>
        <end position="87"/>
    </location>
</feature>
<sequence length="441" mass="51345">MRSSEELLQYIKVLVEVNTGENLTEVESIVLDECLQGIKKTYRDIALEHDYSFNYIQQVIAPNLWRLLTEVLEEKVSKANIRPVLEKRISFQNENLAEKSEKKIQLELPDGSVPYNSSLYIKRLPEEEACYQELVKPSALLKITAPRQMGKTSLLMRIISRAEELNYKTAVIDVQHIEKVLLSDFDKFLHWFCAYLTLQLRLVPKLDDYWDGNMNNKVSSTLYIEEYLLQQIRTPLVIGIEEINEIFDNLKISQQFFTLIRHWHEKANINPVWQKLRLVMVECTEVNTPLSVDESLSDLGLNLELRPFNQEEVQELIKRHQLHLAPNQLGTVMDLLSGHPYLVRVFLYFLYQQKDNFEQLMSTAATDTGIYSNHLHKHLWNLQDNPELKAAFKVLLNTKEPVKLDPQIALRLKNTGLITVAKGKCTIANGLYRRYFSQRLS</sequence>
<dbReference type="EMBL" id="JADQBC010000094">
    <property type="protein sequence ID" value="MBR8828911.1"/>
    <property type="molecule type" value="Genomic_DNA"/>
</dbReference>
<comment type="caution">
    <text evidence="2">The sequence shown here is derived from an EMBL/GenBank/DDBJ whole genome shotgun (WGS) entry which is preliminary data.</text>
</comment>
<evidence type="ECO:0000313" key="2">
    <source>
        <dbReference type="EMBL" id="MBR8828911.1"/>
    </source>
</evidence>
<dbReference type="Pfam" id="PF14516">
    <property type="entry name" value="AAA_35"/>
    <property type="match status" value="1"/>
</dbReference>
<evidence type="ECO:0000259" key="1">
    <source>
        <dbReference type="Pfam" id="PF26355"/>
    </source>
</evidence>
<accession>A0A941JSS4</accession>
<dbReference type="Gene3D" id="3.40.50.300">
    <property type="entry name" value="P-loop containing nucleotide triphosphate hydrolases"/>
    <property type="match status" value="1"/>
</dbReference>
<dbReference type="Proteomes" id="UP000767446">
    <property type="component" value="Unassembled WGS sequence"/>
</dbReference>
<evidence type="ECO:0000313" key="3">
    <source>
        <dbReference type="Proteomes" id="UP000767446"/>
    </source>
</evidence>
<dbReference type="Pfam" id="PF26355">
    <property type="entry name" value="HTH_VMAP-M9"/>
    <property type="match status" value="1"/>
</dbReference>
<dbReference type="AlphaFoldDB" id="A0A941JSS4"/>
<proteinExistence type="predicted"/>
<dbReference type="SUPFAM" id="SSF52540">
    <property type="entry name" value="P-loop containing nucleoside triphosphate hydrolases"/>
    <property type="match status" value="1"/>
</dbReference>